<accession>A0A068V8D2</accession>
<dbReference type="OMA" id="FVMEANC"/>
<dbReference type="GO" id="GO:0032259">
    <property type="term" value="P:methylation"/>
    <property type="evidence" value="ECO:0007669"/>
    <property type="project" value="UniProtKB-KW"/>
</dbReference>
<evidence type="ECO:0000256" key="4">
    <source>
        <dbReference type="ARBA" id="ARBA00022603"/>
    </source>
</evidence>
<dbReference type="Pfam" id="PF03492">
    <property type="entry name" value="Methyltransf_7"/>
    <property type="match status" value="1"/>
</dbReference>
<keyword evidence="6" id="KW-0479">Metal-binding</keyword>
<dbReference type="OrthoDB" id="1523883at2759"/>
<evidence type="ECO:0000256" key="5">
    <source>
        <dbReference type="ARBA" id="ARBA00022679"/>
    </source>
</evidence>
<dbReference type="InterPro" id="IPR029063">
    <property type="entry name" value="SAM-dependent_MTases_sf"/>
</dbReference>
<evidence type="ECO:0000256" key="6">
    <source>
        <dbReference type="ARBA" id="ARBA00022723"/>
    </source>
</evidence>
<evidence type="ECO:0000313" key="8">
    <source>
        <dbReference type="EMBL" id="CDP16802.1"/>
    </source>
</evidence>
<dbReference type="SUPFAM" id="SSF53335">
    <property type="entry name" value="S-adenosyl-L-methionine-dependent methyltransferases"/>
    <property type="match status" value="1"/>
</dbReference>
<evidence type="ECO:0000256" key="2">
    <source>
        <dbReference type="ARBA" id="ARBA00004913"/>
    </source>
</evidence>
<keyword evidence="7" id="KW-0460">Magnesium</keyword>
<dbReference type="PhylomeDB" id="A0A068V8D2"/>
<gene>
    <name evidence="8" type="ORF">GSCOC_T00019318001</name>
</gene>
<dbReference type="STRING" id="49390.A0A068V8D2"/>
<dbReference type="InterPro" id="IPR042086">
    <property type="entry name" value="MeTrfase_capping"/>
</dbReference>
<comment type="pathway">
    <text evidence="2">Alkaloid biosynthesis.</text>
</comment>
<comment type="similarity">
    <text evidence="3">Belongs to the methyltransferase superfamily. Type-7 methyltransferase family.</text>
</comment>
<protein>
    <submittedName>
        <fullName evidence="8">Uncharacterized protein</fullName>
    </submittedName>
</protein>
<comment type="cofactor">
    <cofactor evidence="1">
        <name>Mg(2+)</name>
        <dbReference type="ChEBI" id="CHEBI:18420"/>
    </cofactor>
</comment>
<name>A0A068V8D2_COFCA</name>
<dbReference type="Gramene" id="CDP16802">
    <property type="protein sequence ID" value="CDP16802"/>
    <property type="gene ID" value="GSCOC_T00019318001"/>
</dbReference>
<evidence type="ECO:0000256" key="1">
    <source>
        <dbReference type="ARBA" id="ARBA00001946"/>
    </source>
</evidence>
<dbReference type="InParanoid" id="A0A068V8D2"/>
<proteinExistence type="inferred from homology"/>
<dbReference type="InterPro" id="IPR005299">
    <property type="entry name" value="MeTrfase_7"/>
</dbReference>
<keyword evidence="4" id="KW-0489">Methyltransferase</keyword>
<dbReference type="Proteomes" id="UP000295252">
    <property type="component" value="Chromosome I"/>
</dbReference>
<dbReference type="EMBL" id="HG739220">
    <property type="protein sequence ID" value="CDP16802.1"/>
    <property type="molecule type" value="Genomic_DNA"/>
</dbReference>
<dbReference type="AlphaFoldDB" id="A0A068V8D2"/>
<reference evidence="9" key="1">
    <citation type="journal article" date="2014" name="Science">
        <title>The coffee genome provides insight into the convergent evolution of caffeine biosynthesis.</title>
        <authorList>
            <person name="Denoeud F."/>
            <person name="Carretero-Paulet L."/>
            <person name="Dereeper A."/>
            <person name="Droc G."/>
            <person name="Guyot R."/>
            <person name="Pietrella M."/>
            <person name="Zheng C."/>
            <person name="Alberti A."/>
            <person name="Anthony F."/>
            <person name="Aprea G."/>
            <person name="Aury J.M."/>
            <person name="Bento P."/>
            <person name="Bernard M."/>
            <person name="Bocs S."/>
            <person name="Campa C."/>
            <person name="Cenci A."/>
            <person name="Combes M.C."/>
            <person name="Crouzillat D."/>
            <person name="Da Silva C."/>
            <person name="Daddiego L."/>
            <person name="De Bellis F."/>
            <person name="Dussert S."/>
            <person name="Garsmeur O."/>
            <person name="Gayraud T."/>
            <person name="Guignon V."/>
            <person name="Jahn K."/>
            <person name="Jamilloux V."/>
            <person name="Joet T."/>
            <person name="Labadie K."/>
            <person name="Lan T."/>
            <person name="Leclercq J."/>
            <person name="Lepelley M."/>
            <person name="Leroy T."/>
            <person name="Li L.T."/>
            <person name="Librado P."/>
            <person name="Lopez L."/>
            <person name="Munoz A."/>
            <person name="Noel B."/>
            <person name="Pallavicini A."/>
            <person name="Perrotta G."/>
            <person name="Poncet V."/>
            <person name="Pot D."/>
            <person name="Priyono X."/>
            <person name="Rigoreau M."/>
            <person name="Rouard M."/>
            <person name="Rozas J."/>
            <person name="Tranchant-Dubreuil C."/>
            <person name="VanBuren R."/>
            <person name="Zhang Q."/>
            <person name="Andrade A.C."/>
            <person name="Argout X."/>
            <person name="Bertrand B."/>
            <person name="de Kochko A."/>
            <person name="Graziosi G."/>
            <person name="Henry R.J."/>
            <person name="Jayarama X."/>
            <person name="Ming R."/>
            <person name="Nagai C."/>
            <person name="Rounsley S."/>
            <person name="Sankoff D."/>
            <person name="Giuliano G."/>
            <person name="Albert V.A."/>
            <person name="Wincker P."/>
            <person name="Lashermes P."/>
        </authorList>
    </citation>
    <scope>NUCLEOTIDE SEQUENCE [LARGE SCALE GENOMIC DNA]</scope>
    <source>
        <strain evidence="9">cv. DH200-94</strain>
    </source>
</reference>
<dbReference type="GO" id="GO:0008168">
    <property type="term" value="F:methyltransferase activity"/>
    <property type="evidence" value="ECO:0007669"/>
    <property type="project" value="UniProtKB-KW"/>
</dbReference>
<organism evidence="8 9">
    <name type="scientific">Coffea canephora</name>
    <name type="common">Robusta coffee</name>
    <dbReference type="NCBI Taxonomy" id="49390"/>
    <lineage>
        <taxon>Eukaryota</taxon>
        <taxon>Viridiplantae</taxon>
        <taxon>Streptophyta</taxon>
        <taxon>Embryophyta</taxon>
        <taxon>Tracheophyta</taxon>
        <taxon>Spermatophyta</taxon>
        <taxon>Magnoliopsida</taxon>
        <taxon>eudicotyledons</taxon>
        <taxon>Gunneridae</taxon>
        <taxon>Pentapetalae</taxon>
        <taxon>asterids</taxon>
        <taxon>lamiids</taxon>
        <taxon>Gentianales</taxon>
        <taxon>Rubiaceae</taxon>
        <taxon>Ixoroideae</taxon>
        <taxon>Gardenieae complex</taxon>
        <taxon>Bertiereae - Coffeeae clade</taxon>
        <taxon>Coffeeae</taxon>
        <taxon>Coffea</taxon>
    </lineage>
</organism>
<dbReference type="GO" id="GO:0046872">
    <property type="term" value="F:metal ion binding"/>
    <property type="evidence" value="ECO:0007669"/>
    <property type="project" value="UniProtKB-KW"/>
</dbReference>
<dbReference type="PANTHER" id="PTHR31009">
    <property type="entry name" value="S-ADENOSYL-L-METHIONINE:CARBOXYL METHYLTRANSFERASE FAMILY PROTEIN"/>
    <property type="match status" value="1"/>
</dbReference>
<dbReference type="Gene3D" id="1.10.1200.270">
    <property type="entry name" value="Methyltransferase, alpha-helical capping domain"/>
    <property type="match status" value="1"/>
</dbReference>
<evidence type="ECO:0000256" key="3">
    <source>
        <dbReference type="ARBA" id="ARBA00007967"/>
    </source>
</evidence>
<keyword evidence="5" id="KW-0808">Transferase</keyword>
<evidence type="ECO:0000313" key="9">
    <source>
        <dbReference type="Proteomes" id="UP000295252"/>
    </source>
</evidence>
<evidence type="ECO:0000256" key="7">
    <source>
        <dbReference type="ARBA" id="ARBA00022842"/>
    </source>
</evidence>
<sequence length="160" mass="18000">MVSGGHLFLSLQSSNDDPLAYNYLDLLGMTMNDMVSEGLIEEIALDTFNIPHFLPSLEELRTTIQKNRAFKVRYLDTIQLRLSDAEAADCGKDYVFDIIISSKYMAGNLRAVYEPLIQAHFGDGIINDLFSKLATKISQYHGKINDSDRCRTCAIIINKT</sequence>
<dbReference type="Gene3D" id="3.40.50.150">
    <property type="entry name" value="Vaccinia Virus protein VP39"/>
    <property type="match status" value="1"/>
</dbReference>
<keyword evidence="9" id="KW-1185">Reference proteome</keyword>